<dbReference type="Proteomes" id="UP001303046">
    <property type="component" value="Unassembled WGS sequence"/>
</dbReference>
<name>A0ABR1CMH7_NECAM</name>
<proteinExistence type="predicted"/>
<dbReference type="EMBL" id="JAVFWL010000002">
    <property type="protein sequence ID" value="KAK6739300.1"/>
    <property type="molecule type" value="Genomic_DNA"/>
</dbReference>
<keyword evidence="2" id="KW-1185">Reference proteome</keyword>
<evidence type="ECO:0000313" key="1">
    <source>
        <dbReference type="EMBL" id="KAK6739300.1"/>
    </source>
</evidence>
<accession>A0ABR1CMH7</accession>
<protein>
    <submittedName>
        <fullName evidence="1">Uncharacterized protein</fullName>
    </submittedName>
</protein>
<organism evidence="1 2">
    <name type="scientific">Necator americanus</name>
    <name type="common">Human hookworm</name>
    <dbReference type="NCBI Taxonomy" id="51031"/>
    <lineage>
        <taxon>Eukaryota</taxon>
        <taxon>Metazoa</taxon>
        <taxon>Ecdysozoa</taxon>
        <taxon>Nematoda</taxon>
        <taxon>Chromadorea</taxon>
        <taxon>Rhabditida</taxon>
        <taxon>Rhabditina</taxon>
        <taxon>Rhabditomorpha</taxon>
        <taxon>Strongyloidea</taxon>
        <taxon>Ancylostomatidae</taxon>
        <taxon>Bunostominae</taxon>
        <taxon>Necator</taxon>
    </lineage>
</organism>
<reference evidence="1 2" key="1">
    <citation type="submission" date="2023-08" db="EMBL/GenBank/DDBJ databases">
        <title>A Necator americanus chromosomal reference genome.</title>
        <authorList>
            <person name="Ilik V."/>
            <person name="Petrzelkova K.J."/>
            <person name="Pardy F."/>
            <person name="Fuh T."/>
            <person name="Niatou-Singa F.S."/>
            <person name="Gouil Q."/>
            <person name="Baker L."/>
            <person name="Ritchie M.E."/>
            <person name="Jex A.R."/>
            <person name="Gazzola D."/>
            <person name="Li H."/>
            <person name="Toshio Fujiwara R."/>
            <person name="Zhan B."/>
            <person name="Aroian R.V."/>
            <person name="Pafco B."/>
            <person name="Schwarz E.M."/>
        </authorList>
    </citation>
    <scope>NUCLEOTIDE SEQUENCE [LARGE SCALE GENOMIC DNA]</scope>
    <source>
        <strain evidence="1 2">Aroian</strain>
        <tissue evidence="1">Whole animal</tissue>
    </source>
</reference>
<sequence length="98" mass="11035">MLADVNLFETSNGNQGRRATDRTCRRVVLPGVYAEEKRQLRMIFSKDAQMSFLHLTPQRNACGRLPLLTKAICEPANSPHHDILIGDFCSTVYRDGEA</sequence>
<comment type="caution">
    <text evidence="1">The sequence shown here is derived from an EMBL/GenBank/DDBJ whole genome shotgun (WGS) entry which is preliminary data.</text>
</comment>
<evidence type="ECO:0000313" key="2">
    <source>
        <dbReference type="Proteomes" id="UP001303046"/>
    </source>
</evidence>
<gene>
    <name evidence="1" type="primary">Necator_chrII.g8799</name>
    <name evidence="1" type="ORF">RB195_021004</name>
</gene>